<dbReference type="AlphaFoldDB" id="A0A3S8UII7"/>
<reference evidence="1 2" key="1">
    <citation type="submission" date="2018-12" db="EMBL/GenBank/DDBJ databases">
        <authorList>
            <person name="Li S."/>
            <person name="Yang R."/>
            <person name="Chen G."/>
            <person name="Zou L."/>
            <person name="Zhang C."/>
            <person name="Chen Y."/>
            <person name="Liu Z."/>
            <person name="Li Y."/>
            <person name="Yan Y."/>
            <person name="Huang M."/>
            <person name="Chen T."/>
        </authorList>
    </citation>
    <scope>NUCLEOTIDE SEQUENCE [LARGE SCALE GENOMIC DNA]</scope>
    <source>
        <strain evidence="1 2">1257</strain>
    </source>
</reference>
<name>A0A3S8UII7_9PSED</name>
<evidence type="ECO:0000313" key="1">
    <source>
        <dbReference type="EMBL" id="AZL68118.1"/>
    </source>
</evidence>
<proteinExistence type="predicted"/>
<organism evidence="1 2">
    <name type="scientific">Pseudomonas entomophila</name>
    <dbReference type="NCBI Taxonomy" id="312306"/>
    <lineage>
        <taxon>Bacteria</taxon>
        <taxon>Pseudomonadati</taxon>
        <taxon>Pseudomonadota</taxon>
        <taxon>Gammaproteobacteria</taxon>
        <taxon>Pseudomonadales</taxon>
        <taxon>Pseudomonadaceae</taxon>
        <taxon>Pseudomonas</taxon>
    </lineage>
</organism>
<dbReference type="EMBL" id="CP034338">
    <property type="protein sequence ID" value="AZL68118.1"/>
    <property type="molecule type" value="Genomic_DNA"/>
</dbReference>
<sequence>MTTEPLADEEQSKKYIEQLNNIYAINDPNKLKQAYKFLDLIHPVIAALATQRAPEDLTKNHHSLLMNAAIRRALEEPSDATKADLERAEVKVTQPVTSTHFKRTFAEFSNPFNDTSLSNRYLYNSEFLKAYNNSISNLLETEDLPDSTLTPIPETDHYEFIEALKIFAASKAESFLEEYRSFLYLASPGPFAGMEIYGINGIPGHYATMFTDAVHCAELLHASNKDIGFQINRSTESPDYSGTYIFSISVTPIDLPSTLKSKSFNELIDNIQNEATSTREGVVSNGQVALQVIVKREFIEDNTRRG</sequence>
<evidence type="ECO:0000313" key="2">
    <source>
        <dbReference type="Proteomes" id="UP000268230"/>
    </source>
</evidence>
<protein>
    <submittedName>
        <fullName evidence="1">Uncharacterized protein</fullName>
    </submittedName>
</protein>
<dbReference type="Proteomes" id="UP000268230">
    <property type="component" value="Chromosome"/>
</dbReference>
<dbReference type="KEGG" id="pory:EJA05_10395"/>
<accession>A0A3S8UII7</accession>
<gene>
    <name evidence="1" type="ORF">EJA05_10395</name>
</gene>